<comment type="caution">
    <text evidence="2">The sequence shown here is derived from an EMBL/GenBank/DDBJ whole genome shotgun (WGS) entry which is preliminary data.</text>
</comment>
<proteinExistence type="predicted"/>
<feature type="compositionally biased region" description="Basic and acidic residues" evidence="1">
    <location>
        <begin position="10"/>
        <end position="31"/>
    </location>
</feature>
<feature type="region of interest" description="Disordered" evidence="1">
    <location>
        <begin position="1"/>
        <end position="31"/>
    </location>
</feature>
<accession>A4E6S2</accession>
<dbReference type="Proteomes" id="UP000002979">
    <property type="component" value="Unassembled WGS sequence"/>
</dbReference>
<feature type="region of interest" description="Disordered" evidence="1">
    <location>
        <begin position="129"/>
        <end position="152"/>
    </location>
</feature>
<evidence type="ECO:0000256" key="1">
    <source>
        <dbReference type="SAM" id="MobiDB-lite"/>
    </source>
</evidence>
<evidence type="ECO:0000313" key="3">
    <source>
        <dbReference type="Proteomes" id="UP000002979"/>
    </source>
</evidence>
<protein>
    <submittedName>
        <fullName evidence="2">Uncharacterized protein</fullName>
    </submittedName>
</protein>
<organism evidence="2 3">
    <name type="scientific">Collinsella aerofaciens (strain ATCC 25986 / DSM 3979 / JCM 10188 / KCTC 3647 / NCTC 11838 / VPI 1003)</name>
    <dbReference type="NCBI Taxonomy" id="411903"/>
    <lineage>
        <taxon>Bacteria</taxon>
        <taxon>Bacillati</taxon>
        <taxon>Actinomycetota</taxon>
        <taxon>Coriobacteriia</taxon>
        <taxon>Coriobacteriales</taxon>
        <taxon>Coriobacteriaceae</taxon>
        <taxon>Collinsella</taxon>
    </lineage>
</organism>
<dbReference type="AlphaFoldDB" id="A4E6S2"/>
<sequence>MRRVHKHQHGLNEHYAKNRENDTAHQRERHGRMDRTTQPLIIVLAKILTGNDRAAGANANAKANAELGKHHRGLNATQCEFAAKLADDIRTDERVGLLKKRTKKDGNAQRKQLLPNNTLRYIDSRRFLSHTPSPKAHVNRQNSKLRPTPIPA</sequence>
<dbReference type="EMBL" id="AAVN02000001">
    <property type="protein sequence ID" value="EBA40430.1"/>
    <property type="molecule type" value="Genomic_DNA"/>
</dbReference>
<reference evidence="2 3" key="1">
    <citation type="submission" date="2007-01" db="EMBL/GenBank/DDBJ databases">
        <title>Draft genome sequence of Collinsella aerofaciens (ATCC 25986).</title>
        <authorList>
            <person name="Sudarsanam P."/>
            <person name="Ley R."/>
            <person name="Guruge J."/>
            <person name="Turnbaugh P.J."/>
            <person name="Mahowald M."/>
            <person name="Liep D."/>
            <person name="Gordon J."/>
        </authorList>
    </citation>
    <scope>NUCLEOTIDE SEQUENCE [LARGE SCALE GENOMIC DNA]</scope>
    <source>
        <strain evidence="3">ATCC 25986 / DSM 3979 / JCM 10188 / KCTC 3647 / NCTC 11838 / VPI 1003</strain>
    </source>
</reference>
<name>A4E6S2_COLAA</name>
<gene>
    <name evidence="2" type="ORF">COLAER_00096</name>
</gene>
<reference evidence="2 3" key="2">
    <citation type="submission" date="2007-04" db="EMBL/GenBank/DDBJ databases">
        <authorList>
            <person name="Fulton L."/>
            <person name="Clifton S."/>
            <person name="Fulton B."/>
            <person name="Xu J."/>
            <person name="Minx P."/>
            <person name="Mardis E.R."/>
            <person name="Wilson R.K."/>
        </authorList>
    </citation>
    <scope>NUCLEOTIDE SEQUENCE [LARGE SCALE GENOMIC DNA]</scope>
    <source>
        <strain evidence="3">ATCC 25986 / DSM 3979 / JCM 10188 / KCTC 3647 / NCTC 11838 / VPI 1003</strain>
    </source>
</reference>
<evidence type="ECO:0000313" key="2">
    <source>
        <dbReference type="EMBL" id="EBA40430.1"/>
    </source>
</evidence>